<comment type="similarity">
    <text evidence="2">Belongs to the bacterial solute-binding protein 5 family.</text>
</comment>
<evidence type="ECO:0000313" key="6">
    <source>
        <dbReference type="EMBL" id="MCC9293365.1"/>
    </source>
</evidence>
<comment type="subcellular location">
    <subcellularLocation>
        <location evidence="1">Cell membrane</location>
        <topology evidence="1">Lipid-anchor</topology>
    </subcellularLocation>
</comment>
<evidence type="ECO:0000313" key="7">
    <source>
        <dbReference type="Proteomes" id="UP001165422"/>
    </source>
</evidence>
<dbReference type="InterPro" id="IPR030678">
    <property type="entry name" value="Peptide/Ni-bd"/>
</dbReference>
<dbReference type="PROSITE" id="PS51257">
    <property type="entry name" value="PROKAR_LIPOPROTEIN"/>
    <property type="match status" value="1"/>
</dbReference>
<evidence type="ECO:0000256" key="3">
    <source>
        <dbReference type="ARBA" id="ARBA00022729"/>
    </source>
</evidence>
<dbReference type="PANTHER" id="PTHR30290">
    <property type="entry name" value="PERIPLASMIC BINDING COMPONENT OF ABC TRANSPORTER"/>
    <property type="match status" value="1"/>
</dbReference>
<dbReference type="SUPFAM" id="SSF53850">
    <property type="entry name" value="Periplasmic binding protein-like II"/>
    <property type="match status" value="1"/>
</dbReference>
<keyword evidence="3 4" id="KW-0732">Signal</keyword>
<dbReference type="PIRSF" id="PIRSF002741">
    <property type="entry name" value="MppA"/>
    <property type="match status" value="1"/>
</dbReference>
<dbReference type="Pfam" id="PF00496">
    <property type="entry name" value="SBP_bac_5"/>
    <property type="match status" value="1"/>
</dbReference>
<dbReference type="InterPro" id="IPR000914">
    <property type="entry name" value="SBP_5_dom"/>
</dbReference>
<evidence type="ECO:0000256" key="1">
    <source>
        <dbReference type="ARBA" id="ARBA00004193"/>
    </source>
</evidence>
<keyword evidence="7" id="KW-1185">Reference proteome</keyword>
<proteinExistence type="inferred from homology"/>
<dbReference type="Proteomes" id="UP001165422">
    <property type="component" value="Unassembled WGS sequence"/>
</dbReference>
<evidence type="ECO:0000259" key="5">
    <source>
        <dbReference type="Pfam" id="PF00496"/>
    </source>
</evidence>
<evidence type="ECO:0000256" key="4">
    <source>
        <dbReference type="SAM" id="SignalP"/>
    </source>
</evidence>
<dbReference type="InterPro" id="IPR023765">
    <property type="entry name" value="SBP_5_CS"/>
</dbReference>
<dbReference type="Gene3D" id="3.90.76.10">
    <property type="entry name" value="Dipeptide-binding Protein, Domain 1"/>
    <property type="match status" value="1"/>
</dbReference>
<sequence>MKNKICFLAVFMMILSLFTGCGGSSSDSGGSSDGNDVAYYAYNSEPILNWDPSVEFSNGVIVLNNVYETLLRFNPTTKKYDYVLATSYKKSSDGLVWTFKLRKGVKFHDGTTMTADAVKYSIERTQKKEVGASYIWAPVKEIKAIDDYTVQFTLNYAAPLDMIASCPYAAFIISPKVKDKPDNWLEQGNEDGTGPYKLSSNKMGDEVVLSKFNDYWKGWNGKHFSKAVIKKTSETSSRRQMVEKGDADITNNLPAEDVKALKSSQNVKVDIEPSFTNLVAFFNTKKAPLDNEKVREALTYAFPYENAVKYAAGGLAKQSTGVIPVGMWGHGDSLTKYSLNLDKAKSLLKEAGINEGQLKLSLTYMSGDESEKKTAELYKSELSKIGVNLEVRAMPWESQWQQAKGTDIQSRQDILMMYWWPDISSPYSWAYNLFHSEKNPLYNLAYYSNSQYDQLVDDGYKMSSTNIEEAENKFIDAQKILLKDNPAVFIYDKEDAWITNSSLGGFKANSAYPLVVFFYDCYRK</sequence>
<feature type="chain" id="PRO_5045445063" evidence="4">
    <location>
        <begin position="20"/>
        <end position="524"/>
    </location>
</feature>
<accession>A0ABS8N0P0</accession>
<feature type="domain" description="Solute-binding protein family 5" evidence="5">
    <location>
        <begin position="83"/>
        <end position="438"/>
    </location>
</feature>
<dbReference type="InterPro" id="IPR039424">
    <property type="entry name" value="SBP_5"/>
</dbReference>
<reference evidence="6" key="1">
    <citation type="submission" date="2021-11" db="EMBL/GenBank/DDBJ databases">
        <authorList>
            <person name="Qingchun L."/>
            <person name="Dong Z."/>
            <person name="Zongwei Q."/>
            <person name="Jia Z."/>
            <person name="Duotao L."/>
        </authorList>
    </citation>
    <scope>NUCLEOTIDE SEQUENCE</scope>
    <source>
        <strain evidence="6">WLY-B-L2</strain>
    </source>
</reference>
<dbReference type="PROSITE" id="PS01040">
    <property type="entry name" value="SBP_BACTERIAL_5"/>
    <property type="match status" value="1"/>
</dbReference>
<dbReference type="PANTHER" id="PTHR30290:SF34">
    <property type="entry name" value="ABC TRANSPORTER, PERIPLASMIC OLIGO-PEPTIDE BINDING PROTEIN, PUTATIVE-RELATED"/>
    <property type="match status" value="1"/>
</dbReference>
<protein>
    <submittedName>
        <fullName evidence="6">ABC transporter substrate-binding protein</fullName>
    </submittedName>
</protein>
<dbReference type="EMBL" id="JAJJPB010000001">
    <property type="protein sequence ID" value="MCC9293365.1"/>
    <property type="molecule type" value="Genomic_DNA"/>
</dbReference>
<dbReference type="RefSeq" id="WP_179977914.1">
    <property type="nucleotide sequence ID" value="NZ_JAJJPB010000001.1"/>
</dbReference>
<dbReference type="CDD" id="cd08512">
    <property type="entry name" value="PBP2_NikA_DppA_OppA_like_7"/>
    <property type="match status" value="1"/>
</dbReference>
<dbReference type="Gene3D" id="3.10.105.10">
    <property type="entry name" value="Dipeptide-binding Protein, Domain 3"/>
    <property type="match status" value="1"/>
</dbReference>
<organism evidence="6 7">
    <name type="scientific">Clostridium aromativorans</name>
    <dbReference type="NCBI Taxonomy" id="2836848"/>
    <lineage>
        <taxon>Bacteria</taxon>
        <taxon>Bacillati</taxon>
        <taxon>Bacillota</taxon>
        <taxon>Clostridia</taxon>
        <taxon>Eubacteriales</taxon>
        <taxon>Clostridiaceae</taxon>
        <taxon>Clostridium</taxon>
    </lineage>
</organism>
<evidence type="ECO:0000256" key="2">
    <source>
        <dbReference type="ARBA" id="ARBA00005695"/>
    </source>
</evidence>
<comment type="caution">
    <text evidence="6">The sequence shown here is derived from an EMBL/GenBank/DDBJ whole genome shotgun (WGS) entry which is preliminary data.</text>
</comment>
<feature type="signal peptide" evidence="4">
    <location>
        <begin position="1"/>
        <end position="19"/>
    </location>
</feature>
<gene>
    <name evidence="6" type="ORF">LN736_00555</name>
</gene>
<dbReference type="Gene3D" id="3.40.190.10">
    <property type="entry name" value="Periplasmic binding protein-like II"/>
    <property type="match status" value="1"/>
</dbReference>
<name>A0ABS8N0P0_9CLOT</name>